<dbReference type="Gene3D" id="3.20.20.80">
    <property type="entry name" value="Glycosidases"/>
    <property type="match status" value="1"/>
</dbReference>
<dbReference type="InterPro" id="IPR044965">
    <property type="entry name" value="Glyco_hydro_17_plant"/>
</dbReference>
<reference evidence="7 8" key="1">
    <citation type="submission" date="2019-12" db="EMBL/GenBank/DDBJ databases">
        <authorList>
            <person name="Scholz U."/>
            <person name="Mascher M."/>
            <person name="Fiebig A."/>
        </authorList>
    </citation>
    <scope>NUCLEOTIDE SEQUENCE</scope>
</reference>
<dbReference type="GO" id="GO:0005975">
    <property type="term" value="P:carbohydrate metabolic process"/>
    <property type="evidence" value="ECO:0007669"/>
    <property type="project" value="InterPro"/>
</dbReference>
<organism evidence="7">
    <name type="scientific">Spirodela intermedia</name>
    <name type="common">Intermediate duckweed</name>
    <dbReference type="NCBI Taxonomy" id="51605"/>
    <lineage>
        <taxon>Eukaryota</taxon>
        <taxon>Viridiplantae</taxon>
        <taxon>Streptophyta</taxon>
        <taxon>Embryophyta</taxon>
        <taxon>Tracheophyta</taxon>
        <taxon>Spermatophyta</taxon>
        <taxon>Magnoliopsida</taxon>
        <taxon>Liliopsida</taxon>
        <taxon>Araceae</taxon>
        <taxon>Lemnoideae</taxon>
        <taxon>Spirodela</taxon>
    </lineage>
</organism>
<sequence length="396" mass="42710">MDLSFVTSTSGILLLCLTDNGLAASGGVIGVDYGRVADNLPSPGRVVDLLKTNGIGAVRIYDTNVEVLRALSGSGIKVAVALPNDKLAGATNPDVAGTWVWENIGKYYPNTQIHAIAVGNEVFHQRPDLSSSIVPAMWNVYNALNNLGLAGAIKVSSPVAFSAVAKSFPPSEGIFRQLPGDLQPVVRQMLDFIRRTDSFFMINLYPYITYMENPGIDLNYALGLPNNGVRDPRTGLMYYSLLDAQLDAVYSGMAALGFGDHLGNSTARALGAAGKKLAIKETGHPTRLKWPLSIIQSSPEGRRRSGMEEASLSRERGPSAENAQAYNGNLIERILAGRTGTPLHPDADMDIYIFSLFNENLKEGPEVERNFGIFYPDGTKVYDIDFRPAEVGARGA</sequence>
<feature type="signal peptide" evidence="6">
    <location>
        <begin position="1"/>
        <end position="23"/>
    </location>
</feature>
<protein>
    <submittedName>
        <fullName evidence="7">Uncharacterized protein</fullName>
    </submittedName>
</protein>
<feature type="chain" id="PRO_5029868676" evidence="6">
    <location>
        <begin position="24"/>
        <end position="396"/>
    </location>
</feature>
<accession>A0A7I8IHI2</accession>
<proteinExistence type="inferred from homology"/>
<evidence type="ECO:0000313" key="8">
    <source>
        <dbReference type="Proteomes" id="UP001189122"/>
    </source>
</evidence>
<dbReference type="EMBL" id="CACRZD030000002">
    <property type="protein sequence ID" value="CAA6656533.1"/>
    <property type="molecule type" value="Genomic_DNA"/>
</dbReference>
<evidence type="ECO:0000256" key="1">
    <source>
        <dbReference type="ARBA" id="ARBA00008773"/>
    </source>
</evidence>
<keyword evidence="2" id="KW-0378">Hydrolase</keyword>
<dbReference type="EMBL" id="LR743589">
    <property type="protein sequence ID" value="CAA2616860.1"/>
    <property type="molecule type" value="Genomic_DNA"/>
</dbReference>
<dbReference type="PANTHER" id="PTHR32227">
    <property type="entry name" value="GLUCAN ENDO-1,3-BETA-GLUCOSIDASE BG1-RELATED-RELATED"/>
    <property type="match status" value="1"/>
</dbReference>
<dbReference type="InterPro" id="IPR000490">
    <property type="entry name" value="Glyco_hydro_17"/>
</dbReference>
<dbReference type="GO" id="GO:0004553">
    <property type="term" value="F:hydrolase activity, hydrolyzing O-glycosyl compounds"/>
    <property type="evidence" value="ECO:0007669"/>
    <property type="project" value="InterPro"/>
</dbReference>
<dbReference type="Pfam" id="PF00332">
    <property type="entry name" value="Glyco_hydro_17"/>
    <property type="match status" value="2"/>
</dbReference>
<keyword evidence="6" id="KW-0732">Signal</keyword>
<name>A0A7I8IHI2_SPIIN</name>
<dbReference type="SUPFAM" id="SSF51445">
    <property type="entry name" value="(Trans)glycosidases"/>
    <property type="match status" value="1"/>
</dbReference>
<comment type="similarity">
    <text evidence="1 4">Belongs to the glycosyl hydrolase 17 family.</text>
</comment>
<evidence type="ECO:0000313" key="7">
    <source>
        <dbReference type="EMBL" id="CAA2616860.1"/>
    </source>
</evidence>
<feature type="region of interest" description="Disordered" evidence="5">
    <location>
        <begin position="298"/>
        <end position="321"/>
    </location>
</feature>
<keyword evidence="3" id="KW-0326">Glycosidase</keyword>
<evidence type="ECO:0000256" key="3">
    <source>
        <dbReference type="ARBA" id="ARBA00023295"/>
    </source>
</evidence>
<keyword evidence="8" id="KW-1185">Reference proteome</keyword>
<evidence type="ECO:0000256" key="2">
    <source>
        <dbReference type="ARBA" id="ARBA00022801"/>
    </source>
</evidence>
<evidence type="ECO:0000256" key="4">
    <source>
        <dbReference type="RuleBase" id="RU004335"/>
    </source>
</evidence>
<dbReference type="InterPro" id="IPR017853">
    <property type="entry name" value="GH"/>
</dbReference>
<gene>
    <name evidence="7" type="ORF">SI7747_02003073</name>
</gene>
<dbReference type="Proteomes" id="UP001189122">
    <property type="component" value="Unassembled WGS sequence"/>
</dbReference>
<feature type="compositionally biased region" description="Basic and acidic residues" evidence="5">
    <location>
        <begin position="300"/>
        <end position="318"/>
    </location>
</feature>
<dbReference type="AlphaFoldDB" id="A0A7I8IHI2"/>
<evidence type="ECO:0000256" key="5">
    <source>
        <dbReference type="SAM" id="MobiDB-lite"/>
    </source>
</evidence>
<evidence type="ECO:0000256" key="6">
    <source>
        <dbReference type="SAM" id="SignalP"/>
    </source>
</evidence>